<evidence type="ECO:0000256" key="6">
    <source>
        <dbReference type="SAM" id="Phobius"/>
    </source>
</evidence>
<evidence type="ECO:0000256" key="3">
    <source>
        <dbReference type="ARBA" id="ARBA00022692"/>
    </source>
</evidence>
<keyword evidence="3 6" id="KW-0812">Transmembrane</keyword>
<evidence type="ECO:0000256" key="2">
    <source>
        <dbReference type="ARBA" id="ARBA00022475"/>
    </source>
</evidence>
<reference evidence="9 10" key="2">
    <citation type="journal article" date="2011" name="J. Antibiot.">
        <title>Furaquinocins I and J: novel polyketide isoprenoid hybrid compounds from Streptomyces reveromyceticus SN-593.</title>
        <authorList>
            <person name="Panthee S."/>
            <person name="Takahashi S."/>
            <person name="Takagi H."/>
            <person name="Nogawa T."/>
            <person name="Oowada E."/>
            <person name="Uramoto M."/>
            <person name="Osada H."/>
        </authorList>
    </citation>
    <scope>NUCLEOTIDE SEQUENCE [LARGE SCALE GENOMIC DNA]</scope>
    <source>
        <strain evidence="9 10">SN-593</strain>
    </source>
</reference>
<keyword evidence="5 6" id="KW-0472">Membrane</keyword>
<evidence type="ECO:0000313" key="10">
    <source>
        <dbReference type="Proteomes" id="UP000595703"/>
    </source>
</evidence>
<evidence type="ECO:0000256" key="1">
    <source>
        <dbReference type="ARBA" id="ARBA00004651"/>
    </source>
</evidence>
<reference evidence="9 10" key="3">
    <citation type="journal article" date="2011" name="Nat. Chem. Biol.">
        <title>Reveromycin A biosynthesis uses RevG and RevJ for stereospecific spiroacetal formation.</title>
        <authorList>
            <person name="Takahashi S."/>
            <person name="Toyoda A."/>
            <person name="Sekiyama Y."/>
            <person name="Takagi H."/>
            <person name="Nogawa T."/>
            <person name="Uramoto M."/>
            <person name="Suzuki R."/>
            <person name="Koshino H."/>
            <person name="Kumano T."/>
            <person name="Panthee S."/>
            <person name="Dairi T."/>
            <person name="Ishikawa J."/>
            <person name="Ikeda H."/>
            <person name="Sakaki Y."/>
            <person name="Osada H."/>
        </authorList>
    </citation>
    <scope>NUCLEOTIDE SEQUENCE [LARGE SCALE GENOMIC DNA]</scope>
    <source>
        <strain evidence="9 10">SN-593</strain>
    </source>
</reference>
<dbReference type="AlphaFoldDB" id="A0A7U3UP05"/>
<feature type="domain" description="Cardiolipin synthase N-terminal" evidence="8">
    <location>
        <begin position="27"/>
        <end position="73"/>
    </location>
</feature>
<keyword evidence="4 6" id="KW-1133">Transmembrane helix</keyword>
<feature type="transmembrane region" description="Helical" evidence="6">
    <location>
        <begin position="54"/>
        <end position="72"/>
    </location>
</feature>
<gene>
    <name evidence="9" type="ORF">RVR_1267</name>
</gene>
<evidence type="ECO:0000256" key="4">
    <source>
        <dbReference type="ARBA" id="ARBA00022989"/>
    </source>
</evidence>
<dbReference type="Pfam" id="PF13396">
    <property type="entry name" value="PLDc_N"/>
    <property type="match status" value="1"/>
</dbReference>
<name>A0A7U3UP05_9ACTN</name>
<dbReference type="InterPro" id="IPR027379">
    <property type="entry name" value="CLS_N"/>
</dbReference>
<feature type="transmembrane region" description="Helical" evidence="6">
    <location>
        <begin position="12"/>
        <end position="34"/>
    </location>
</feature>
<dbReference type="Pfam" id="PF09851">
    <property type="entry name" value="SHOCT"/>
    <property type="match status" value="1"/>
</dbReference>
<keyword evidence="2" id="KW-1003">Cell membrane</keyword>
<comment type="subcellular location">
    <subcellularLocation>
        <location evidence="1">Cell membrane</location>
        <topology evidence="1">Multi-pass membrane protein</topology>
    </subcellularLocation>
</comment>
<evidence type="ECO:0000259" key="8">
    <source>
        <dbReference type="Pfam" id="PF13396"/>
    </source>
</evidence>
<reference evidence="9 10" key="4">
    <citation type="journal article" date="2020" name="Sci. Rep.">
        <title>beta-carboline chemical signals induce reveromycin production through a LuxR family regulator in Streptomyces sp. SN-593.</title>
        <authorList>
            <person name="Panthee S."/>
            <person name="Kito N."/>
            <person name="Hayashi T."/>
            <person name="Shimizu T."/>
            <person name="Ishikawa J."/>
            <person name="Hamamoto H."/>
            <person name="Osada H."/>
            <person name="Takahashi S."/>
        </authorList>
    </citation>
    <scope>NUCLEOTIDE SEQUENCE [LARGE SCALE GENOMIC DNA]</scope>
    <source>
        <strain evidence="9 10">SN-593</strain>
    </source>
</reference>
<sequence>MAGTVFLAYDYPILGAFWTVFLLGMAVLWFALLFRVIVDIFRDDDLGGGGKTGWLLFVILLPFLGVFVYVVARGRNMGAREVAHAQARQEEFDSYVRSAAGTGTPEVEQLSRLAEMHDKGAISDREYQQAKEKVLH</sequence>
<evidence type="ECO:0000256" key="5">
    <source>
        <dbReference type="ARBA" id="ARBA00023136"/>
    </source>
</evidence>
<accession>A0A7U3UP05</accession>
<dbReference type="Proteomes" id="UP000595703">
    <property type="component" value="Chromosome"/>
</dbReference>
<dbReference type="InterPro" id="IPR018649">
    <property type="entry name" value="SHOCT"/>
</dbReference>
<keyword evidence="10" id="KW-1185">Reference proteome</keyword>
<dbReference type="GO" id="GO:0005886">
    <property type="term" value="C:plasma membrane"/>
    <property type="evidence" value="ECO:0007669"/>
    <property type="project" value="UniProtKB-SubCell"/>
</dbReference>
<proteinExistence type="predicted"/>
<dbReference type="KEGG" id="arev:RVR_1267"/>
<organism evidence="9 10">
    <name type="scientific">Actinacidiphila reveromycinica</name>
    <dbReference type="NCBI Taxonomy" id="659352"/>
    <lineage>
        <taxon>Bacteria</taxon>
        <taxon>Bacillati</taxon>
        <taxon>Actinomycetota</taxon>
        <taxon>Actinomycetes</taxon>
        <taxon>Kitasatosporales</taxon>
        <taxon>Streptomycetaceae</taxon>
        <taxon>Actinacidiphila</taxon>
    </lineage>
</organism>
<dbReference type="RefSeq" id="WP_202232596.1">
    <property type="nucleotide sequence ID" value="NZ_AP018365.1"/>
</dbReference>
<reference evidence="9 10" key="1">
    <citation type="journal article" date="2010" name="J. Bacteriol.">
        <title>Biochemical characterization of a novel indole prenyltransferase from Streptomyces sp. SN-593.</title>
        <authorList>
            <person name="Takahashi S."/>
            <person name="Takagi H."/>
            <person name="Toyoda A."/>
            <person name="Uramoto M."/>
            <person name="Nogawa T."/>
            <person name="Ueki M."/>
            <person name="Sakaki Y."/>
            <person name="Osada H."/>
        </authorList>
    </citation>
    <scope>NUCLEOTIDE SEQUENCE [LARGE SCALE GENOMIC DNA]</scope>
    <source>
        <strain evidence="9 10">SN-593</strain>
    </source>
</reference>
<protein>
    <submittedName>
        <fullName evidence="9">Putative integral membrane protein</fullName>
    </submittedName>
</protein>
<feature type="domain" description="SHOCT" evidence="7">
    <location>
        <begin position="108"/>
        <end position="135"/>
    </location>
</feature>
<dbReference type="EMBL" id="AP018365">
    <property type="protein sequence ID" value="BBA96112.1"/>
    <property type="molecule type" value="Genomic_DNA"/>
</dbReference>
<evidence type="ECO:0000313" key="9">
    <source>
        <dbReference type="EMBL" id="BBA96112.1"/>
    </source>
</evidence>
<evidence type="ECO:0000259" key="7">
    <source>
        <dbReference type="Pfam" id="PF09851"/>
    </source>
</evidence>